<feature type="region of interest" description="Disordered" evidence="1">
    <location>
        <begin position="20"/>
        <end position="39"/>
    </location>
</feature>
<organism evidence="3 4">
    <name type="scientific">Mycolicibacterium murale</name>
    <dbReference type="NCBI Taxonomy" id="182220"/>
    <lineage>
        <taxon>Bacteria</taxon>
        <taxon>Bacillati</taxon>
        <taxon>Actinomycetota</taxon>
        <taxon>Actinomycetes</taxon>
        <taxon>Mycobacteriales</taxon>
        <taxon>Mycobacteriaceae</taxon>
        <taxon>Mycolicibacterium</taxon>
    </lineage>
</organism>
<dbReference type="PROSITE" id="PS51257">
    <property type="entry name" value="PROKAR_LIPOPROTEIN"/>
    <property type="match status" value="1"/>
</dbReference>
<dbReference type="Proteomes" id="UP000465241">
    <property type="component" value="Unassembled WGS sequence"/>
</dbReference>
<feature type="compositionally biased region" description="Low complexity" evidence="1">
    <location>
        <begin position="28"/>
        <end position="39"/>
    </location>
</feature>
<proteinExistence type="predicted"/>
<sequence length="226" mass="22418">MRALALGVSAVTVLAGCGQPAPQPPAPATSSAAAPAGIGTIDPERIRRLRPALPEGYEVADVGGYASSPVAFWGLGRGATAEPPQCAALVDPAPDGPAVGISGSGPGGIVYVVVVTGPPRPQAGLDSVLLGGCGQWSMAYGSSTADVTLTDAPMIDGAATLGAAATVRARVESGNETDSRADTFLALVDQYVVFVTLVTDPGAVGAPLPPQYASDLLVTTVDTLRG</sequence>
<keyword evidence="4" id="KW-1185">Reference proteome</keyword>
<dbReference type="AlphaFoldDB" id="A0A7I9WVG8"/>
<accession>A0A7I9WVG8</accession>
<protein>
    <recommendedName>
        <fullName evidence="2">DUF5642 domain-containing protein</fullName>
    </recommendedName>
</protein>
<dbReference type="RefSeq" id="WP_068915293.1">
    <property type="nucleotide sequence ID" value="NZ_BAAAMC010000032.1"/>
</dbReference>
<evidence type="ECO:0000313" key="3">
    <source>
        <dbReference type="EMBL" id="GFG61685.1"/>
    </source>
</evidence>
<name>A0A7I9WVG8_9MYCO</name>
<reference evidence="3 4" key="1">
    <citation type="journal article" date="2019" name="Emerg. Microbes Infect.">
        <title>Comprehensive subspecies identification of 175 nontuberculous mycobacteria species based on 7547 genomic profiles.</title>
        <authorList>
            <person name="Matsumoto Y."/>
            <person name="Kinjo T."/>
            <person name="Motooka D."/>
            <person name="Nabeya D."/>
            <person name="Jung N."/>
            <person name="Uechi K."/>
            <person name="Horii T."/>
            <person name="Iida T."/>
            <person name="Fujita J."/>
            <person name="Nakamura S."/>
        </authorList>
    </citation>
    <scope>NUCLEOTIDE SEQUENCE [LARGE SCALE GENOMIC DNA]</scope>
    <source>
        <strain evidence="3 4">JCM 13392</strain>
    </source>
</reference>
<dbReference type="InterPro" id="IPR041313">
    <property type="entry name" value="DUF5642"/>
</dbReference>
<feature type="domain" description="DUF5642" evidence="2">
    <location>
        <begin position="42"/>
        <end position="225"/>
    </location>
</feature>
<dbReference type="EMBL" id="BLKT01000003">
    <property type="protein sequence ID" value="GFG61685.1"/>
    <property type="molecule type" value="Genomic_DNA"/>
</dbReference>
<evidence type="ECO:0000313" key="4">
    <source>
        <dbReference type="Proteomes" id="UP000465241"/>
    </source>
</evidence>
<evidence type="ECO:0000259" key="2">
    <source>
        <dbReference type="Pfam" id="PF18702"/>
    </source>
</evidence>
<gene>
    <name evidence="3" type="ORF">MMUR_58210</name>
</gene>
<dbReference type="Pfam" id="PF18702">
    <property type="entry name" value="DUF5642"/>
    <property type="match status" value="1"/>
</dbReference>
<evidence type="ECO:0000256" key="1">
    <source>
        <dbReference type="SAM" id="MobiDB-lite"/>
    </source>
</evidence>
<comment type="caution">
    <text evidence="3">The sequence shown here is derived from an EMBL/GenBank/DDBJ whole genome shotgun (WGS) entry which is preliminary data.</text>
</comment>